<sequence length="57" mass="6304">MSSDRGLTRAYRKVRDYYGIMGAGILKGVFFGIPISHTPAVMYEAAGHARYPQAMSH</sequence>
<reference evidence="1" key="2">
    <citation type="submission" date="2020-11" db="EMBL/GenBank/DDBJ databases">
        <authorList>
            <person name="McCartney M.A."/>
            <person name="Auch B."/>
            <person name="Kono T."/>
            <person name="Mallez S."/>
            <person name="Becker A."/>
            <person name="Gohl D.M."/>
            <person name="Silverstein K.A.T."/>
            <person name="Koren S."/>
            <person name="Bechman K.B."/>
            <person name="Herman A."/>
            <person name="Abrahante J.E."/>
            <person name="Garbe J."/>
        </authorList>
    </citation>
    <scope>NUCLEOTIDE SEQUENCE</scope>
    <source>
        <strain evidence="1">Duluth1</strain>
        <tissue evidence="1">Whole animal</tissue>
    </source>
</reference>
<protein>
    <submittedName>
        <fullName evidence="1">Uncharacterized protein</fullName>
    </submittedName>
</protein>
<gene>
    <name evidence="1" type="ORF">DPMN_158231</name>
</gene>
<comment type="caution">
    <text evidence="1">The sequence shown here is derived from an EMBL/GenBank/DDBJ whole genome shotgun (WGS) entry which is preliminary data.</text>
</comment>
<keyword evidence="2" id="KW-1185">Reference proteome</keyword>
<dbReference type="AlphaFoldDB" id="A0A9D4EKZ7"/>
<proteinExistence type="predicted"/>
<evidence type="ECO:0000313" key="2">
    <source>
        <dbReference type="Proteomes" id="UP000828390"/>
    </source>
</evidence>
<dbReference type="EMBL" id="JAIWYP010000008">
    <property type="protein sequence ID" value="KAH3780416.1"/>
    <property type="molecule type" value="Genomic_DNA"/>
</dbReference>
<reference evidence="1" key="1">
    <citation type="journal article" date="2019" name="bioRxiv">
        <title>The Genome of the Zebra Mussel, Dreissena polymorpha: A Resource for Invasive Species Research.</title>
        <authorList>
            <person name="McCartney M.A."/>
            <person name="Auch B."/>
            <person name="Kono T."/>
            <person name="Mallez S."/>
            <person name="Zhang Y."/>
            <person name="Obille A."/>
            <person name="Becker A."/>
            <person name="Abrahante J.E."/>
            <person name="Garbe J."/>
            <person name="Badalamenti J.P."/>
            <person name="Herman A."/>
            <person name="Mangelson H."/>
            <person name="Liachko I."/>
            <person name="Sullivan S."/>
            <person name="Sone E.D."/>
            <person name="Koren S."/>
            <person name="Silverstein K.A.T."/>
            <person name="Beckman K.B."/>
            <person name="Gohl D.M."/>
        </authorList>
    </citation>
    <scope>NUCLEOTIDE SEQUENCE</scope>
    <source>
        <strain evidence="1">Duluth1</strain>
        <tissue evidence="1">Whole animal</tissue>
    </source>
</reference>
<organism evidence="1 2">
    <name type="scientific">Dreissena polymorpha</name>
    <name type="common">Zebra mussel</name>
    <name type="synonym">Mytilus polymorpha</name>
    <dbReference type="NCBI Taxonomy" id="45954"/>
    <lineage>
        <taxon>Eukaryota</taxon>
        <taxon>Metazoa</taxon>
        <taxon>Spiralia</taxon>
        <taxon>Lophotrochozoa</taxon>
        <taxon>Mollusca</taxon>
        <taxon>Bivalvia</taxon>
        <taxon>Autobranchia</taxon>
        <taxon>Heteroconchia</taxon>
        <taxon>Euheterodonta</taxon>
        <taxon>Imparidentia</taxon>
        <taxon>Neoheterodontei</taxon>
        <taxon>Myida</taxon>
        <taxon>Dreissenoidea</taxon>
        <taxon>Dreissenidae</taxon>
        <taxon>Dreissena</taxon>
    </lineage>
</organism>
<evidence type="ECO:0000313" key="1">
    <source>
        <dbReference type="EMBL" id="KAH3780416.1"/>
    </source>
</evidence>
<name>A0A9D4EKZ7_DREPO</name>
<dbReference type="Proteomes" id="UP000828390">
    <property type="component" value="Unassembled WGS sequence"/>
</dbReference>
<accession>A0A9D4EKZ7</accession>